<dbReference type="GO" id="GO:0009307">
    <property type="term" value="P:DNA restriction-modification system"/>
    <property type="evidence" value="ECO:0007669"/>
    <property type="project" value="UniProtKB-KW"/>
</dbReference>
<name>A0A087MIL6_9GAMM</name>
<dbReference type="REBASE" id="128675">
    <property type="entry name" value="S.Ado18148ORF3675P"/>
</dbReference>
<dbReference type="PANTHER" id="PTHR30408">
    <property type="entry name" value="TYPE-1 RESTRICTION ENZYME ECOKI SPECIFICITY PROTEIN"/>
    <property type="match status" value="1"/>
</dbReference>
<feature type="domain" description="Type I restriction modification DNA specificity" evidence="4">
    <location>
        <begin position="35"/>
        <end position="194"/>
    </location>
</feature>
<dbReference type="InterPro" id="IPR000055">
    <property type="entry name" value="Restrct_endonuc_typeI_TRD"/>
</dbReference>
<dbReference type="Proteomes" id="UP000029085">
    <property type="component" value="Unassembled WGS sequence"/>
</dbReference>
<comment type="caution">
    <text evidence="5">The sequence shown here is derived from an EMBL/GenBank/DDBJ whole genome shotgun (WGS) entry which is preliminary data.</text>
</comment>
<evidence type="ECO:0000313" key="6">
    <source>
        <dbReference type="Proteomes" id="UP000029085"/>
    </source>
</evidence>
<dbReference type="RefSeq" id="WP_034222903.1">
    <property type="nucleotide sequence ID" value="NZ_AVCJ01000012.1"/>
</dbReference>
<dbReference type="GO" id="GO:0003677">
    <property type="term" value="F:DNA binding"/>
    <property type="evidence" value="ECO:0007669"/>
    <property type="project" value="UniProtKB-KW"/>
</dbReference>
<dbReference type="InterPro" id="IPR052021">
    <property type="entry name" value="Type-I_RS_S_subunit"/>
</dbReference>
<dbReference type="SUPFAM" id="SSF116734">
    <property type="entry name" value="DNA methylase specificity domain"/>
    <property type="match status" value="1"/>
</dbReference>
<dbReference type="EMBL" id="AVCJ01000012">
    <property type="protein sequence ID" value="KFL36719.1"/>
    <property type="molecule type" value="Genomic_DNA"/>
</dbReference>
<dbReference type="InterPro" id="IPR044946">
    <property type="entry name" value="Restrct_endonuc_typeI_TRD_sf"/>
</dbReference>
<reference evidence="5 6" key="2">
    <citation type="journal article" date="2015" name="Stand. Genomic Sci.">
        <title>High quality draft genomic sequence of Arenimonas donghaensis DSM 18148(T).</title>
        <authorList>
            <person name="Chen F."/>
            <person name="Wang H."/>
            <person name="Cao Y."/>
            <person name="Li X."/>
            <person name="Wang G."/>
        </authorList>
    </citation>
    <scope>NUCLEOTIDE SEQUENCE [LARGE SCALE GENOMIC DNA]</scope>
    <source>
        <strain evidence="5 6">HO3-R19</strain>
    </source>
</reference>
<dbReference type="Pfam" id="PF01420">
    <property type="entry name" value="Methylase_S"/>
    <property type="match status" value="1"/>
</dbReference>
<dbReference type="STRING" id="1121014.N788_03670"/>
<gene>
    <name evidence="5" type="ORF">N788_03670</name>
</gene>
<proteinExistence type="inferred from homology"/>
<evidence type="ECO:0000313" key="5">
    <source>
        <dbReference type="EMBL" id="KFL36719.1"/>
    </source>
</evidence>
<protein>
    <recommendedName>
        <fullName evidence="4">Type I restriction modification DNA specificity domain-containing protein</fullName>
    </recommendedName>
</protein>
<evidence type="ECO:0000256" key="3">
    <source>
        <dbReference type="ARBA" id="ARBA00023125"/>
    </source>
</evidence>
<sequence>MISVKKAFTLPITDLSHKFRVENNNLDIADLLDNSGFTAKKIKEFADAHRNERNKKQTATEVFRYVQISDIDVALGRIKSYRSFRGDQAPNNARRIMKTGDILISTRRPTRGAIASVPEEFDEQICTVFFTTLRIRDWNEVDPGYLALFLRTSLARFQFQSSITETAYPVISDTDVLDMTVLLPHIDRQRQIAQEYGAAVTQFFASLNQAYVQITSAKQAVESLVLAEEAEVLEAPTFGLTASIEEVEDEESSEEQ</sequence>
<keyword evidence="2" id="KW-0680">Restriction system</keyword>
<reference evidence="6" key="1">
    <citation type="submission" date="2013-08" db="EMBL/GenBank/DDBJ databases">
        <title>Genome sequencing of Arenimonas donghaensis.</title>
        <authorList>
            <person name="Chen F."/>
            <person name="Wang G."/>
        </authorList>
    </citation>
    <scope>NUCLEOTIDE SEQUENCE [LARGE SCALE GENOMIC DNA]</scope>
    <source>
        <strain evidence="6">HO3-R19</strain>
    </source>
</reference>
<evidence type="ECO:0000256" key="1">
    <source>
        <dbReference type="ARBA" id="ARBA00010923"/>
    </source>
</evidence>
<organism evidence="5 6">
    <name type="scientific">Arenimonas donghaensis DSM 18148 = HO3-R19</name>
    <dbReference type="NCBI Taxonomy" id="1121014"/>
    <lineage>
        <taxon>Bacteria</taxon>
        <taxon>Pseudomonadati</taxon>
        <taxon>Pseudomonadota</taxon>
        <taxon>Gammaproteobacteria</taxon>
        <taxon>Lysobacterales</taxon>
        <taxon>Lysobacteraceae</taxon>
        <taxon>Arenimonas</taxon>
    </lineage>
</organism>
<keyword evidence="3" id="KW-0238">DNA-binding</keyword>
<comment type="similarity">
    <text evidence="1">Belongs to the type-I restriction system S methylase family.</text>
</comment>
<dbReference type="AlphaFoldDB" id="A0A087MIL6"/>
<evidence type="ECO:0000256" key="2">
    <source>
        <dbReference type="ARBA" id="ARBA00022747"/>
    </source>
</evidence>
<accession>A0A087MIL6</accession>
<evidence type="ECO:0000259" key="4">
    <source>
        <dbReference type="Pfam" id="PF01420"/>
    </source>
</evidence>
<dbReference type="Gene3D" id="3.90.220.20">
    <property type="entry name" value="DNA methylase specificity domains"/>
    <property type="match status" value="1"/>
</dbReference>
<keyword evidence="6" id="KW-1185">Reference proteome</keyword>
<dbReference type="OrthoDB" id="9798929at2"/>
<dbReference type="PANTHER" id="PTHR30408:SF12">
    <property type="entry name" value="TYPE I RESTRICTION ENZYME MJAVIII SPECIFICITY SUBUNIT"/>
    <property type="match status" value="1"/>
</dbReference>